<dbReference type="EMBL" id="MSFK01000011">
    <property type="protein sequence ID" value="PWY89675.1"/>
    <property type="molecule type" value="Genomic_DNA"/>
</dbReference>
<protein>
    <recommendedName>
        <fullName evidence="1">DUF7600 domain-containing protein</fullName>
    </recommendedName>
</protein>
<dbReference type="Proteomes" id="UP000246702">
    <property type="component" value="Unassembled WGS sequence"/>
</dbReference>
<comment type="caution">
    <text evidence="2">The sequence shown here is derived from an EMBL/GenBank/DDBJ whole genome shotgun (WGS) entry which is preliminary data.</text>
</comment>
<evidence type="ECO:0000313" key="2">
    <source>
        <dbReference type="EMBL" id="PWY89675.1"/>
    </source>
</evidence>
<dbReference type="OrthoDB" id="5273847at2759"/>
<sequence length="422" mass="46878">MDTNVYCPFCGIILEFDPDYDFGFIDDDGLPTARPWYAEVRGLYAADPPTGSIRITGVGIVRAEGNLNAPVDSDLSYVDVGLDALEEWAFCKTTEPRWCFGFHNSCWKLLLRRLSHGRGGSSPDETTIVESVFYQLYCTPCFDGSCFQLGHDYLGAAQAQTLHGNPLQDILNLRLVCRDLATHANGLMISQSYWRHRFLPGQEADFILPRSSDIENWFGLFFGTRELITIGCRNLVNRKRIIRLLEPFANLVNRESALRNGPSGLAFEIAQRSGSRILLIDSEDGGQQGQLGSRLVGYHNPASEKRIEIPSPSHAEAISLMFSSDGLTGIGFIFTPFGPTIWIGEHYGPMIAQTTIGIPDGDDPCYLLAGLDHFKIVSLGIGKPFDPILDEVLVELYGTRRRSQQKALDQQFGLDYPNDAQV</sequence>
<dbReference type="AlphaFoldDB" id="A0A317WUB5"/>
<name>A0A317WUB5_9EURO</name>
<feature type="domain" description="DUF7600" evidence="1">
    <location>
        <begin position="293"/>
        <end position="382"/>
    </location>
</feature>
<dbReference type="RefSeq" id="XP_025468586.1">
    <property type="nucleotide sequence ID" value="XM_025616203.1"/>
</dbReference>
<reference evidence="2 3" key="1">
    <citation type="submission" date="2016-12" db="EMBL/GenBank/DDBJ databases">
        <title>The genomes of Aspergillus section Nigri reveals drivers in fungal speciation.</title>
        <authorList>
            <consortium name="DOE Joint Genome Institute"/>
            <person name="Vesth T.C."/>
            <person name="Nybo J."/>
            <person name="Theobald S."/>
            <person name="Brandl J."/>
            <person name="Frisvad J.C."/>
            <person name="Nielsen K.F."/>
            <person name="Lyhne E.K."/>
            <person name="Kogle M.E."/>
            <person name="Kuo A."/>
            <person name="Riley R."/>
            <person name="Clum A."/>
            <person name="Nolan M."/>
            <person name="Lipzen A."/>
            <person name="Salamov A."/>
            <person name="Henrissat B."/>
            <person name="Wiebenga A."/>
            <person name="De Vries R.P."/>
            <person name="Grigoriev I.V."/>
            <person name="Mortensen U.H."/>
            <person name="Andersen M.R."/>
            <person name="Baker S.E."/>
        </authorList>
    </citation>
    <scope>NUCLEOTIDE SEQUENCE [LARGE SCALE GENOMIC DNA]</scope>
    <source>
        <strain evidence="2 3">CBS 115572</strain>
    </source>
</reference>
<organism evidence="2 3">
    <name type="scientific">Aspergillus sclerotioniger CBS 115572</name>
    <dbReference type="NCBI Taxonomy" id="1450535"/>
    <lineage>
        <taxon>Eukaryota</taxon>
        <taxon>Fungi</taxon>
        <taxon>Dikarya</taxon>
        <taxon>Ascomycota</taxon>
        <taxon>Pezizomycotina</taxon>
        <taxon>Eurotiomycetes</taxon>
        <taxon>Eurotiomycetidae</taxon>
        <taxon>Eurotiales</taxon>
        <taxon>Aspergillaceae</taxon>
        <taxon>Aspergillus</taxon>
        <taxon>Aspergillus subgen. Circumdati</taxon>
    </lineage>
</organism>
<dbReference type="InterPro" id="IPR056021">
    <property type="entry name" value="DUF7600"/>
</dbReference>
<proteinExistence type="predicted"/>
<dbReference type="GeneID" id="37118346"/>
<keyword evidence="3" id="KW-1185">Reference proteome</keyword>
<gene>
    <name evidence="2" type="ORF">BO94DRAFT_594530</name>
</gene>
<dbReference type="Pfam" id="PF24539">
    <property type="entry name" value="DUF7600"/>
    <property type="match status" value="1"/>
</dbReference>
<evidence type="ECO:0000259" key="1">
    <source>
        <dbReference type="Pfam" id="PF24539"/>
    </source>
</evidence>
<accession>A0A317WUB5</accession>
<dbReference type="STRING" id="1450535.A0A317WUB5"/>
<evidence type="ECO:0000313" key="3">
    <source>
        <dbReference type="Proteomes" id="UP000246702"/>
    </source>
</evidence>